<dbReference type="Proteomes" id="UP000271162">
    <property type="component" value="Unassembled WGS sequence"/>
</dbReference>
<keyword evidence="2" id="KW-1185">Reference proteome</keyword>
<reference evidence="3" key="1">
    <citation type="submission" date="2017-02" db="UniProtKB">
        <authorList>
            <consortium name="WormBaseParasite"/>
        </authorList>
    </citation>
    <scope>IDENTIFICATION</scope>
</reference>
<protein>
    <submittedName>
        <fullName evidence="3">NAC domain-containing protein</fullName>
    </submittedName>
</protein>
<organism evidence="3">
    <name type="scientific">Nippostrongylus brasiliensis</name>
    <name type="common">Rat hookworm</name>
    <dbReference type="NCBI Taxonomy" id="27835"/>
    <lineage>
        <taxon>Eukaryota</taxon>
        <taxon>Metazoa</taxon>
        <taxon>Ecdysozoa</taxon>
        <taxon>Nematoda</taxon>
        <taxon>Chromadorea</taxon>
        <taxon>Rhabditida</taxon>
        <taxon>Rhabditina</taxon>
        <taxon>Rhabditomorpha</taxon>
        <taxon>Strongyloidea</taxon>
        <taxon>Heligmosomidae</taxon>
        <taxon>Nippostrongylus</taxon>
    </lineage>
</organism>
<dbReference type="EMBL" id="UYSL01020566">
    <property type="protein sequence ID" value="VDL75224.1"/>
    <property type="molecule type" value="Genomic_DNA"/>
</dbReference>
<evidence type="ECO:0000313" key="1">
    <source>
        <dbReference type="EMBL" id="VDL75224.1"/>
    </source>
</evidence>
<proteinExistence type="predicted"/>
<gene>
    <name evidence="1" type="ORF">NBR_LOCUS11635</name>
</gene>
<evidence type="ECO:0000313" key="3">
    <source>
        <dbReference type="WBParaSite" id="NBR_0001163401-mRNA-1"/>
    </source>
</evidence>
<accession>A0A0N4Y6D2</accession>
<dbReference type="WBParaSite" id="NBR_0001163401-mRNA-1">
    <property type="protein sequence ID" value="NBR_0001163401-mRNA-1"/>
    <property type="gene ID" value="NBR_0001163401"/>
</dbReference>
<reference evidence="1 2" key="2">
    <citation type="submission" date="2018-11" db="EMBL/GenBank/DDBJ databases">
        <authorList>
            <consortium name="Pathogen Informatics"/>
        </authorList>
    </citation>
    <scope>NUCLEOTIDE SEQUENCE [LARGE SCALE GENOMIC DNA]</scope>
</reference>
<name>A0A0N4Y6D2_NIPBR</name>
<dbReference type="AlphaFoldDB" id="A0A0N4Y6D2"/>
<sequence length="250" mass="28954">MKIMVVTKNERLHFFTVYARRQVAPNSKKRWIQLPWWFWLPETAARNDDGERILEYYCPHDLVIANTTFRKRPSHLISFYKEKEAEVIGGIRLPPIVDVDSTWQNMKTVVYEAAWSLGMTKPGRRMIGRQTWLRTDEVKEKDRSKNRLYKAVLCNETATKWSAYSEARTAANEIISTEEFPHSPLPHANPITGPILPISAEEVVLTLTNVNTGKVTGPDDVAVELYLWTSISEYQFDILFVQQDNEHSEI</sequence>
<evidence type="ECO:0000313" key="2">
    <source>
        <dbReference type="Proteomes" id="UP000271162"/>
    </source>
</evidence>